<feature type="region of interest" description="Disordered" evidence="1">
    <location>
        <begin position="128"/>
        <end position="149"/>
    </location>
</feature>
<dbReference type="STRING" id="759620.WS105_0596"/>
<accession>A0A088GFY6</accession>
<evidence type="ECO:0000256" key="2">
    <source>
        <dbReference type="SAM" id="Phobius"/>
    </source>
</evidence>
<dbReference type="Pfam" id="PF07537">
    <property type="entry name" value="CamS"/>
    <property type="match status" value="1"/>
</dbReference>
<dbReference type="EMBL" id="CP009223">
    <property type="protein sequence ID" value="AIM62851.1"/>
    <property type="molecule type" value="Genomic_DNA"/>
</dbReference>
<dbReference type="Gene3D" id="3.10.570.10">
    <property type="entry name" value="sex pheromone staph- cam373 precursor domain"/>
    <property type="match status" value="1"/>
</dbReference>
<dbReference type="AlphaFoldDB" id="A0A088GFY6"/>
<proteinExistence type="predicted"/>
<dbReference type="InterPro" id="IPR011426">
    <property type="entry name" value="CamS"/>
</dbReference>
<organism evidence="3 4">
    <name type="scientific">Weissella ceti</name>
    <dbReference type="NCBI Taxonomy" id="759620"/>
    <lineage>
        <taxon>Bacteria</taxon>
        <taxon>Bacillati</taxon>
        <taxon>Bacillota</taxon>
        <taxon>Bacilli</taxon>
        <taxon>Lactobacillales</taxon>
        <taxon>Lactobacillaceae</taxon>
        <taxon>Weissella</taxon>
    </lineage>
</organism>
<dbReference type="CDD" id="cd13441">
    <property type="entry name" value="CamS_repeat_1"/>
    <property type="match status" value="1"/>
</dbReference>
<name>A0A088GFY6_9LACO</name>
<protein>
    <submittedName>
        <fullName evidence="3">Sex pheromone biosynthesis protein</fullName>
    </submittedName>
</protein>
<reference evidence="3 4" key="1">
    <citation type="journal article" date="2014" name="Genome Announc.">
        <title>Complete Genome Sequences of Fish Pathogenic Weissella ceti Strains WS74 and WS105.</title>
        <authorList>
            <person name="Figueiredo H.C."/>
            <person name="Leal C.A."/>
            <person name="Dorella F.A."/>
            <person name="Carvalho A.F."/>
            <person name="Soares S.C."/>
            <person name="Pereira F.L."/>
            <person name="Azevedo V.A."/>
        </authorList>
    </citation>
    <scope>NUCLEOTIDE SEQUENCE [LARGE SCALE GENOMIC DNA]</scope>
    <source>
        <strain evidence="3 4">WS74</strain>
    </source>
</reference>
<keyword evidence="2" id="KW-0472">Membrane</keyword>
<keyword evidence="2" id="KW-0812">Transmembrane</keyword>
<reference evidence="4" key="2">
    <citation type="submission" date="2014-08" db="EMBL/GenBank/DDBJ databases">
        <title>Complete genome of Weissella ceti strain WS74 isolated from diseased rainbow trout in Brazil.</title>
        <authorList>
            <person name="Figueiredo H.C.P."/>
            <person name="Leal C.A.G."/>
            <person name="Pereira F.L."/>
            <person name="Soares S.C."/>
            <person name="Dorella F.A."/>
            <person name="Carvalho A.F."/>
            <person name="Azevedo V.A.C."/>
        </authorList>
    </citation>
    <scope>NUCLEOTIDE SEQUENCE [LARGE SCALE GENOMIC DNA]</scope>
    <source>
        <strain evidence="4">WS74</strain>
    </source>
</reference>
<dbReference type="Proteomes" id="UP000029079">
    <property type="component" value="Chromosome"/>
</dbReference>
<dbReference type="KEGG" id="wci:WS105_0596"/>
<evidence type="ECO:0000313" key="4">
    <source>
        <dbReference type="Proteomes" id="UP000029079"/>
    </source>
</evidence>
<dbReference type="PIRSF" id="PIRSF012509">
    <property type="entry name" value="CamS"/>
    <property type="match status" value="1"/>
</dbReference>
<dbReference type="PATRIC" id="fig|759620.7.peg.579"/>
<dbReference type="CDD" id="cd13440">
    <property type="entry name" value="CamS_repeat_2"/>
    <property type="match status" value="1"/>
</dbReference>
<dbReference type="RefSeq" id="WP_009765303.1">
    <property type="nucleotide sequence ID" value="NZ_CP009223.1"/>
</dbReference>
<evidence type="ECO:0000313" key="3">
    <source>
        <dbReference type="EMBL" id="AIM62851.1"/>
    </source>
</evidence>
<sequence>MPVNGKWLKWILFGGVIIVLMGVLVFFSNYFSQNAGNRTETPKTAKKESKNVEVTAKGEGAYKTVIKNGRYVTSKSRGITAAQNANQMNMVSFQSGLLNFSKDQFSTSKYVFQEGQYLDAATAEKWLNRESKDNPEGLNPKDNGKTDDKRVPNYLQTIEEQNFMTQKGNDLQLDGIVIGLAMNTQDVYEKEKYGAKFTQDISDADRKREGERIAKEVVARYRKLEGVNKDTKIVVVLYAQNKNDALSGGNFYSWTQSSTGDSVSEFKNLDNKTVVLPMQPALSSSEETPLGTELNESFKNFTDLIEKFFPNLSTVTGQAQYTDGNLQGLNVNITTQFYSATEIENFANYIAQNAPSYLPKGVPVQIRMNAATGMQAYIMKDADSDKYTVNILGSY</sequence>
<gene>
    <name evidence="3" type="ORF">WS74_0599</name>
</gene>
<feature type="transmembrane region" description="Helical" evidence="2">
    <location>
        <begin position="7"/>
        <end position="31"/>
    </location>
</feature>
<dbReference type="KEGG" id="wct:WS74_0599"/>
<keyword evidence="4" id="KW-1185">Reference proteome</keyword>
<keyword evidence="2" id="KW-1133">Transmembrane helix</keyword>
<evidence type="ECO:0000256" key="1">
    <source>
        <dbReference type="SAM" id="MobiDB-lite"/>
    </source>
</evidence>